<dbReference type="InterPro" id="IPR000212">
    <property type="entry name" value="DNA_helicase_UvrD/REP"/>
</dbReference>
<dbReference type="Gene3D" id="3.40.50.300">
    <property type="entry name" value="P-loop containing nucleotide triphosphate hydrolases"/>
    <property type="match status" value="2"/>
</dbReference>
<dbReference type="Pfam" id="PF13361">
    <property type="entry name" value="UvrD_C"/>
    <property type="match status" value="1"/>
</dbReference>
<dbReference type="InterPro" id="IPR014017">
    <property type="entry name" value="DNA_helicase_UvrD-like_C"/>
</dbReference>
<proteinExistence type="predicted"/>
<keyword evidence="3 7" id="KW-0347">Helicase</keyword>
<dbReference type="RefSeq" id="WP_120780177.1">
    <property type="nucleotide sequence ID" value="NZ_JBHLUP010000002.1"/>
</dbReference>
<feature type="compositionally biased region" description="Basic and acidic residues" evidence="5">
    <location>
        <begin position="439"/>
        <end position="453"/>
    </location>
</feature>
<dbReference type="GO" id="GO:0003677">
    <property type="term" value="F:DNA binding"/>
    <property type="evidence" value="ECO:0007669"/>
    <property type="project" value="InterPro"/>
</dbReference>
<keyword evidence="4" id="KW-0067">ATP-binding</keyword>
<name>A0A3B0A729_9ACTN</name>
<keyword evidence="1" id="KW-0547">Nucleotide-binding</keyword>
<evidence type="ECO:0000256" key="3">
    <source>
        <dbReference type="ARBA" id="ARBA00022806"/>
    </source>
</evidence>
<dbReference type="GO" id="GO:0031297">
    <property type="term" value="P:replication fork processing"/>
    <property type="evidence" value="ECO:0007669"/>
    <property type="project" value="TreeGrafter"/>
</dbReference>
<evidence type="ECO:0000256" key="1">
    <source>
        <dbReference type="ARBA" id="ARBA00022741"/>
    </source>
</evidence>
<organism evidence="7 8">
    <name type="scientific">Micromonospora costi</name>
    <dbReference type="NCBI Taxonomy" id="1530042"/>
    <lineage>
        <taxon>Bacteria</taxon>
        <taxon>Bacillati</taxon>
        <taxon>Actinomycetota</taxon>
        <taxon>Actinomycetes</taxon>
        <taxon>Micromonosporales</taxon>
        <taxon>Micromonosporaceae</taxon>
        <taxon>Micromonospora</taxon>
    </lineage>
</organism>
<evidence type="ECO:0000313" key="8">
    <source>
        <dbReference type="Proteomes" id="UP000279968"/>
    </source>
</evidence>
<protein>
    <submittedName>
        <fullName evidence="7">ATP-dependent helicase</fullName>
    </submittedName>
</protein>
<dbReference type="SUPFAM" id="SSF52540">
    <property type="entry name" value="P-loop containing nucleoside triphosphate hydrolases"/>
    <property type="match status" value="1"/>
</dbReference>
<feature type="region of interest" description="Disordered" evidence="5">
    <location>
        <begin position="432"/>
        <end position="453"/>
    </location>
</feature>
<evidence type="ECO:0000259" key="6">
    <source>
        <dbReference type="Pfam" id="PF13361"/>
    </source>
</evidence>
<gene>
    <name evidence="7" type="ORF">D7193_15530</name>
</gene>
<dbReference type="Pfam" id="PF13245">
    <property type="entry name" value="AAA_19"/>
    <property type="match status" value="1"/>
</dbReference>
<dbReference type="PANTHER" id="PTHR11070">
    <property type="entry name" value="UVRD / RECB / PCRA DNA HELICASE FAMILY MEMBER"/>
    <property type="match status" value="1"/>
</dbReference>
<dbReference type="GO" id="GO:0043138">
    <property type="term" value="F:3'-5' DNA helicase activity"/>
    <property type="evidence" value="ECO:0007669"/>
    <property type="project" value="TreeGrafter"/>
</dbReference>
<dbReference type="AlphaFoldDB" id="A0A3B0A729"/>
<evidence type="ECO:0000256" key="4">
    <source>
        <dbReference type="ARBA" id="ARBA00022840"/>
    </source>
</evidence>
<sequence>MTGFAPTAEQQAIIDAAATGANLTIEAGAGTGKTSTLQFLADALGRKRGVYLAYNRSIAGDAAKKFPSTVMCKTGHSMAFGAVGRNFRARLDGPRLPAHQAAVILGIHEPIKLAGVVPASEITLSPKQLARIVGETVQKFCYSDDQEITPWHVPLVQGVERAAHRELARHLAPIAQRAWDTDLTQTNGRLRFTHDMYLKMWILLDPQLHADYVLLDEAQDSNPAVAGLVARQNAQQILVGDRAQAIYGWRGAVDAMQKFDGQRFYLSQSFRFGQAVADEANKWLSLVDGTDLRLRGFDQIPSRLDDLDAPDAILCRSNGGAISRVIAELGKGRRTALVGGGKDIKAFAHAAQQLMAGKPCDHPELMAFSYWSEVQEYVQAGEGSDLKVLVNLIDRYGADELATLVDRLADERYADVVVSTAHKSKGREWRNVQIATDFQEPKESDDPEKETQVPREDAMLAYVAVTRAQRVLDREGLAWVDNWIEGAAPAVPAVPAPVIPALVEAAVTVPAPAVPVEALVEPPAQAGVFGSLCHRCRIYRNPKCPCGKPVGVAR</sequence>
<evidence type="ECO:0000256" key="5">
    <source>
        <dbReference type="SAM" id="MobiDB-lite"/>
    </source>
</evidence>
<keyword evidence="8" id="KW-1185">Reference proteome</keyword>
<dbReference type="EMBL" id="RBAN01000002">
    <property type="protein sequence ID" value="RKN55994.1"/>
    <property type="molecule type" value="Genomic_DNA"/>
</dbReference>
<feature type="domain" description="UvrD-like helicase C-terminal" evidence="6">
    <location>
        <begin position="410"/>
        <end position="472"/>
    </location>
</feature>
<evidence type="ECO:0000256" key="2">
    <source>
        <dbReference type="ARBA" id="ARBA00022801"/>
    </source>
</evidence>
<accession>A0A3B0A729</accession>
<dbReference type="GO" id="GO:0000724">
    <property type="term" value="P:double-strand break repair via homologous recombination"/>
    <property type="evidence" value="ECO:0007669"/>
    <property type="project" value="TreeGrafter"/>
</dbReference>
<keyword evidence="2" id="KW-0378">Hydrolase</keyword>
<dbReference type="GO" id="GO:0005524">
    <property type="term" value="F:ATP binding"/>
    <property type="evidence" value="ECO:0007669"/>
    <property type="project" value="UniProtKB-KW"/>
</dbReference>
<dbReference type="InterPro" id="IPR027417">
    <property type="entry name" value="P-loop_NTPase"/>
</dbReference>
<dbReference type="GO" id="GO:0016787">
    <property type="term" value="F:hydrolase activity"/>
    <property type="evidence" value="ECO:0007669"/>
    <property type="project" value="UniProtKB-KW"/>
</dbReference>
<dbReference type="OrthoDB" id="5318045at2"/>
<comment type="caution">
    <text evidence="7">The sequence shown here is derived from an EMBL/GenBank/DDBJ whole genome shotgun (WGS) entry which is preliminary data.</text>
</comment>
<dbReference type="PANTHER" id="PTHR11070:SF30">
    <property type="entry name" value="F-BOX DNA HELICASE 1"/>
    <property type="match status" value="1"/>
</dbReference>
<dbReference type="Proteomes" id="UP000279968">
    <property type="component" value="Unassembled WGS sequence"/>
</dbReference>
<evidence type="ECO:0000313" key="7">
    <source>
        <dbReference type="EMBL" id="RKN55994.1"/>
    </source>
</evidence>
<reference evidence="7 8" key="1">
    <citation type="journal article" date="2015" name="Int. J. Syst. Evol. Microbiol.">
        <title>Micromonospora costi sp. nov., isolated from a leaf of Costus speciosus.</title>
        <authorList>
            <person name="Thawai C."/>
        </authorList>
    </citation>
    <scope>NUCLEOTIDE SEQUENCE [LARGE SCALE GENOMIC DNA]</scope>
    <source>
        <strain evidence="7 8">CS1-12</strain>
    </source>
</reference>